<organism evidence="1 2">
    <name type="scientific">Guyanagaster necrorhizus</name>
    <dbReference type="NCBI Taxonomy" id="856835"/>
    <lineage>
        <taxon>Eukaryota</taxon>
        <taxon>Fungi</taxon>
        <taxon>Dikarya</taxon>
        <taxon>Basidiomycota</taxon>
        <taxon>Agaricomycotina</taxon>
        <taxon>Agaricomycetes</taxon>
        <taxon>Agaricomycetidae</taxon>
        <taxon>Agaricales</taxon>
        <taxon>Marasmiineae</taxon>
        <taxon>Physalacriaceae</taxon>
        <taxon>Guyanagaster</taxon>
    </lineage>
</organism>
<evidence type="ECO:0000313" key="2">
    <source>
        <dbReference type="Proteomes" id="UP000812287"/>
    </source>
</evidence>
<sequence>MLAIIQSTIFLAGVTMILPLTGGKKKLGIAFATVAGGVDGVIRRHPALLGFSDTSPKILPFVYALCPTSQCPGLQKTKDKIVWGKIWTDVSDFVCGCFGE</sequence>
<comment type="caution">
    <text evidence="1">The sequence shown here is derived from an EMBL/GenBank/DDBJ whole genome shotgun (WGS) entry which is preliminary data.</text>
</comment>
<dbReference type="RefSeq" id="XP_043034573.1">
    <property type="nucleotide sequence ID" value="XM_043179584.1"/>
</dbReference>
<keyword evidence="2" id="KW-1185">Reference proteome</keyword>
<name>A0A9P7VHD6_9AGAR</name>
<dbReference type="Proteomes" id="UP000812287">
    <property type="component" value="Unassembled WGS sequence"/>
</dbReference>
<gene>
    <name evidence="1" type="ORF">BT62DRAFT_1080429</name>
</gene>
<dbReference type="EMBL" id="MU250564">
    <property type="protein sequence ID" value="KAG7441073.1"/>
    <property type="molecule type" value="Genomic_DNA"/>
</dbReference>
<accession>A0A9P7VHD6</accession>
<proteinExistence type="predicted"/>
<dbReference type="GeneID" id="66101878"/>
<protein>
    <submittedName>
        <fullName evidence="1">Uncharacterized protein</fullName>
    </submittedName>
</protein>
<reference evidence="1" key="1">
    <citation type="submission" date="2020-11" db="EMBL/GenBank/DDBJ databases">
        <title>Adaptations for nitrogen fixation in a non-lichenized fungal sporocarp promotes dispersal by wood-feeding termites.</title>
        <authorList>
            <consortium name="DOE Joint Genome Institute"/>
            <person name="Koch R.A."/>
            <person name="Yoon G."/>
            <person name="Arayal U."/>
            <person name="Lail K."/>
            <person name="Amirebrahimi M."/>
            <person name="Labutti K."/>
            <person name="Lipzen A."/>
            <person name="Riley R."/>
            <person name="Barry K."/>
            <person name="Henrissat B."/>
            <person name="Grigoriev I.V."/>
            <person name="Herr J.R."/>
            <person name="Aime M.C."/>
        </authorList>
    </citation>
    <scope>NUCLEOTIDE SEQUENCE</scope>
    <source>
        <strain evidence="1">MCA 3950</strain>
    </source>
</reference>
<dbReference type="AlphaFoldDB" id="A0A9P7VHD6"/>
<evidence type="ECO:0000313" key="1">
    <source>
        <dbReference type="EMBL" id="KAG7441073.1"/>
    </source>
</evidence>